<keyword evidence="3" id="KW-1185">Reference proteome</keyword>
<dbReference type="InterPro" id="IPR005302">
    <property type="entry name" value="MoCF_Sase_C"/>
</dbReference>
<dbReference type="EMBL" id="JBHSNS010000005">
    <property type="protein sequence ID" value="MFC5729736.1"/>
    <property type="molecule type" value="Genomic_DNA"/>
</dbReference>
<protein>
    <submittedName>
        <fullName evidence="2">MOSC domain-containing protein</fullName>
    </submittedName>
</protein>
<proteinExistence type="predicted"/>
<dbReference type="PROSITE" id="PS51340">
    <property type="entry name" value="MOSC"/>
    <property type="match status" value="1"/>
</dbReference>
<dbReference type="InterPro" id="IPR011037">
    <property type="entry name" value="Pyrv_Knase-like_insert_dom_sf"/>
</dbReference>
<dbReference type="SUPFAM" id="SSF50800">
    <property type="entry name" value="PK beta-barrel domain-like"/>
    <property type="match status" value="1"/>
</dbReference>
<dbReference type="InterPro" id="IPR005303">
    <property type="entry name" value="MOCOS_middle"/>
</dbReference>
<comment type="caution">
    <text evidence="2">The sequence shown here is derived from an EMBL/GenBank/DDBJ whole genome shotgun (WGS) entry which is preliminary data.</text>
</comment>
<dbReference type="Pfam" id="PF03473">
    <property type="entry name" value="MOSC"/>
    <property type="match status" value="1"/>
</dbReference>
<organism evidence="2 3">
    <name type="scientific">Nocardioides vastitatis</name>
    <dbReference type="NCBI Taxonomy" id="2568655"/>
    <lineage>
        <taxon>Bacteria</taxon>
        <taxon>Bacillati</taxon>
        <taxon>Actinomycetota</taxon>
        <taxon>Actinomycetes</taxon>
        <taxon>Propionibacteriales</taxon>
        <taxon>Nocardioidaceae</taxon>
        <taxon>Nocardioides</taxon>
    </lineage>
</organism>
<accession>A0ABW0ZJM3</accession>
<evidence type="ECO:0000313" key="3">
    <source>
        <dbReference type="Proteomes" id="UP001596072"/>
    </source>
</evidence>
<reference evidence="3" key="1">
    <citation type="journal article" date="2019" name="Int. J. Syst. Evol. Microbiol.">
        <title>The Global Catalogue of Microorganisms (GCM) 10K type strain sequencing project: providing services to taxonomists for standard genome sequencing and annotation.</title>
        <authorList>
            <consortium name="The Broad Institute Genomics Platform"/>
            <consortium name="The Broad Institute Genome Sequencing Center for Infectious Disease"/>
            <person name="Wu L."/>
            <person name="Ma J."/>
        </authorList>
    </citation>
    <scope>NUCLEOTIDE SEQUENCE [LARGE SCALE GENOMIC DNA]</scope>
    <source>
        <strain evidence="3">YIM 94188</strain>
    </source>
</reference>
<dbReference type="Gene3D" id="2.40.33.20">
    <property type="entry name" value="PK beta-barrel domain-like"/>
    <property type="match status" value="1"/>
</dbReference>
<gene>
    <name evidence="2" type="ORF">ACFPQB_12480</name>
</gene>
<sequence>MDEAVGSISGLWRFPVKSMAGEHLSTGDLTSRGFVGDRAYALIDVETGNVVSAKSAKRFPDILSCRAGYLDPPEVGAEAPPVRITFPDGASTTSDASDRDEVLTRFFGRKVRLSSVAPEDYTIDQYIPDVPDADPAGHRDTVVDQKLGSAFFDEIGAPSPVPVGAFFDLFPVSVITTSTLDRLQQLQPESRFEPRRFRMNVVIASERDGFVENDWIGRDLQLGDGARVKLAMPDPRCVMPTLAQGDLPRDNAILHTLVRHNRLELEPGARYPCAGAYGVVDQPGSIRVGDPVAVV</sequence>
<evidence type="ECO:0000259" key="1">
    <source>
        <dbReference type="PROSITE" id="PS51340"/>
    </source>
</evidence>
<dbReference type="Proteomes" id="UP001596072">
    <property type="component" value="Unassembled WGS sequence"/>
</dbReference>
<dbReference type="RefSeq" id="WP_168798273.1">
    <property type="nucleotide sequence ID" value="NZ_JBHSNS010000005.1"/>
</dbReference>
<evidence type="ECO:0000313" key="2">
    <source>
        <dbReference type="EMBL" id="MFC5729736.1"/>
    </source>
</evidence>
<feature type="domain" description="MOSC" evidence="1">
    <location>
        <begin position="111"/>
        <end position="295"/>
    </location>
</feature>
<name>A0ABW0ZJM3_9ACTN</name>
<dbReference type="Pfam" id="PF03476">
    <property type="entry name" value="MOSC_N"/>
    <property type="match status" value="1"/>
</dbReference>